<organism evidence="1 2">
    <name type="scientific">Ectocarpus siliculosus</name>
    <name type="common">Brown alga</name>
    <name type="synonym">Conferva siliculosa</name>
    <dbReference type="NCBI Taxonomy" id="2880"/>
    <lineage>
        <taxon>Eukaryota</taxon>
        <taxon>Sar</taxon>
        <taxon>Stramenopiles</taxon>
        <taxon>Ochrophyta</taxon>
        <taxon>PX clade</taxon>
        <taxon>Phaeophyceae</taxon>
        <taxon>Ectocarpales</taxon>
        <taxon>Ectocarpaceae</taxon>
        <taxon>Ectocarpus</taxon>
    </lineage>
</organism>
<evidence type="ECO:0000313" key="1">
    <source>
        <dbReference type="EMBL" id="CBJ48376.1"/>
    </source>
</evidence>
<dbReference type="eggNOG" id="ENOG502RZN0">
    <property type="taxonomic scope" value="Eukaryota"/>
</dbReference>
<dbReference type="AlphaFoldDB" id="D7FQ44"/>
<dbReference type="EMBL" id="FN648375">
    <property type="protein sequence ID" value="CBJ48376.1"/>
    <property type="molecule type" value="Genomic_DNA"/>
</dbReference>
<dbReference type="OrthoDB" id="198303at2759"/>
<keyword evidence="2" id="KW-1185">Reference proteome</keyword>
<reference evidence="1 2" key="1">
    <citation type="journal article" date="2010" name="Nature">
        <title>The Ectocarpus genome and the independent evolution of multicellularity in brown algae.</title>
        <authorList>
            <person name="Cock J.M."/>
            <person name="Sterck L."/>
            <person name="Rouze P."/>
            <person name="Scornet D."/>
            <person name="Allen A.E."/>
            <person name="Amoutzias G."/>
            <person name="Anthouard V."/>
            <person name="Artiguenave F."/>
            <person name="Aury J.M."/>
            <person name="Badger J.H."/>
            <person name="Beszteri B."/>
            <person name="Billiau K."/>
            <person name="Bonnet E."/>
            <person name="Bothwell J.H."/>
            <person name="Bowler C."/>
            <person name="Boyen C."/>
            <person name="Brownlee C."/>
            <person name="Carrano C.J."/>
            <person name="Charrier B."/>
            <person name="Cho G.Y."/>
            <person name="Coelho S.M."/>
            <person name="Collen J."/>
            <person name="Corre E."/>
            <person name="Da Silva C."/>
            <person name="Delage L."/>
            <person name="Delaroque N."/>
            <person name="Dittami S.M."/>
            <person name="Doulbeau S."/>
            <person name="Elias M."/>
            <person name="Farnham G."/>
            <person name="Gachon C.M."/>
            <person name="Gschloessl B."/>
            <person name="Heesch S."/>
            <person name="Jabbari K."/>
            <person name="Jubin C."/>
            <person name="Kawai H."/>
            <person name="Kimura K."/>
            <person name="Kloareg B."/>
            <person name="Kupper F.C."/>
            <person name="Lang D."/>
            <person name="Le Bail A."/>
            <person name="Leblanc C."/>
            <person name="Lerouge P."/>
            <person name="Lohr M."/>
            <person name="Lopez P.J."/>
            <person name="Martens C."/>
            <person name="Maumus F."/>
            <person name="Michel G."/>
            <person name="Miranda-Saavedra D."/>
            <person name="Morales J."/>
            <person name="Moreau H."/>
            <person name="Motomura T."/>
            <person name="Nagasato C."/>
            <person name="Napoli C.A."/>
            <person name="Nelson D.R."/>
            <person name="Nyvall-Collen P."/>
            <person name="Peters A.F."/>
            <person name="Pommier C."/>
            <person name="Potin P."/>
            <person name="Poulain J."/>
            <person name="Quesneville H."/>
            <person name="Read B."/>
            <person name="Rensing S.A."/>
            <person name="Ritter A."/>
            <person name="Rousvoal S."/>
            <person name="Samanta M."/>
            <person name="Samson G."/>
            <person name="Schroeder D.C."/>
            <person name="Segurens B."/>
            <person name="Strittmatter M."/>
            <person name="Tonon T."/>
            <person name="Tregear J.W."/>
            <person name="Valentin K."/>
            <person name="von Dassow P."/>
            <person name="Yamagishi T."/>
            <person name="Van de Peer Y."/>
            <person name="Wincker P."/>
        </authorList>
    </citation>
    <scope>NUCLEOTIDE SEQUENCE [LARGE SCALE GENOMIC DNA]</scope>
    <source>
        <strain evidence="2">Ec32 / CCAP1310/4</strain>
    </source>
</reference>
<gene>
    <name evidence="1" type="ORF">Esi_0002_0150</name>
</gene>
<accession>D7FQ44</accession>
<protein>
    <submittedName>
        <fullName evidence="1">Uncharacterized protein</fullName>
    </submittedName>
</protein>
<proteinExistence type="predicted"/>
<sequence>MAEVGYDPKRSKVSDDKLAEFIRSAVTGDLTEVPGIAARGAEILADGEGDDKVTNTYQLIGKFLALRGPDKTDHEVDSVEHCDKFWYWLQAKGINSNRSGIVNAIAEKVNTWIPGIYDADSYTDTA</sequence>
<name>D7FQ44_ECTSI</name>
<evidence type="ECO:0000313" key="2">
    <source>
        <dbReference type="Proteomes" id="UP000002630"/>
    </source>
</evidence>
<dbReference type="Proteomes" id="UP000002630">
    <property type="component" value="Linkage Group LG02"/>
</dbReference>
<dbReference type="InParanoid" id="D7FQ44"/>
<dbReference type="EMBL" id="FN649727">
    <property type="protein sequence ID" value="CBJ48376.1"/>
    <property type="molecule type" value="Genomic_DNA"/>
</dbReference>
<dbReference type="OMA" id="KFWYWLQ"/>